<organism evidence="1 2">
    <name type="scientific">Candidatus Hakubella thermalkaliphila</name>
    <dbReference type="NCBI Taxonomy" id="2754717"/>
    <lineage>
        <taxon>Bacteria</taxon>
        <taxon>Bacillati</taxon>
        <taxon>Actinomycetota</taxon>
        <taxon>Actinomycetota incertae sedis</taxon>
        <taxon>Candidatus Hakubellales</taxon>
        <taxon>Candidatus Hakubellaceae</taxon>
        <taxon>Candidatus Hakubella</taxon>
    </lineage>
</organism>
<sequence length="63" mass="7157">MSGVRLISADVMWRKVTPDDNQSMNIHYGFVFSVFCVKVGRLVITKVHFDADPEESTNFRHAG</sequence>
<dbReference type="EMBL" id="BLRV01000076">
    <property type="protein sequence ID" value="GFP21645.1"/>
    <property type="molecule type" value="Genomic_DNA"/>
</dbReference>
<proteinExistence type="predicted"/>
<protein>
    <submittedName>
        <fullName evidence="1">Uncharacterized protein</fullName>
    </submittedName>
</protein>
<name>A0A6V8NN04_9ACTN</name>
<comment type="caution">
    <text evidence="1">The sequence shown here is derived from an EMBL/GenBank/DDBJ whole genome shotgun (WGS) entry which is preliminary data.</text>
</comment>
<evidence type="ECO:0000313" key="1">
    <source>
        <dbReference type="EMBL" id="GFP21645.1"/>
    </source>
</evidence>
<gene>
    <name evidence="1" type="ORF">HKBW3S06_00872</name>
</gene>
<reference evidence="1 2" key="1">
    <citation type="journal article" date="2020" name="Front. Microbiol.">
        <title>Single-cell genomics of novel Actinobacteria with the Wood-Ljungdahl pathway discovered in a serpentinizing system.</title>
        <authorList>
            <person name="Merino N."/>
            <person name="Kawai M."/>
            <person name="Boyd E.S."/>
            <person name="Colman D.R."/>
            <person name="McGlynn S.E."/>
            <person name="Nealson K.H."/>
            <person name="Kurokawa K."/>
            <person name="Hongoh Y."/>
        </authorList>
    </citation>
    <scope>NUCLEOTIDE SEQUENCE [LARGE SCALE GENOMIC DNA]</scope>
    <source>
        <strain evidence="1 2">S06</strain>
    </source>
</reference>
<dbReference type="Proteomes" id="UP000580051">
    <property type="component" value="Unassembled WGS sequence"/>
</dbReference>
<evidence type="ECO:0000313" key="2">
    <source>
        <dbReference type="Proteomes" id="UP000580051"/>
    </source>
</evidence>
<dbReference type="AlphaFoldDB" id="A0A6V8NN04"/>
<accession>A0A6V8NN04</accession>